<name>A0A4P6P4A1_9GAMM</name>
<dbReference type="PROSITE" id="PS51257">
    <property type="entry name" value="PROKAR_LIPOPROTEIN"/>
    <property type="match status" value="1"/>
</dbReference>
<evidence type="ECO:0000259" key="2">
    <source>
        <dbReference type="PROSITE" id="PS51549"/>
    </source>
</evidence>
<proteinExistence type="predicted"/>
<dbReference type="RefSeq" id="WP_130602072.1">
    <property type="nucleotide sequence ID" value="NZ_CP034759.1"/>
</dbReference>
<keyword evidence="4" id="KW-1185">Reference proteome</keyword>
<accession>A0A4P6P4A1</accession>
<reference evidence="3 4" key="1">
    <citation type="submission" date="2018-12" db="EMBL/GenBank/DDBJ databases">
        <title>Complete genome of Litorilituus sediminis.</title>
        <authorList>
            <person name="Liu A."/>
            <person name="Rong J."/>
        </authorList>
    </citation>
    <scope>NUCLEOTIDE SEQUENCE [LARGE SCALE GENOMIC DNA]</scope>
    <source>
        <strain evidence="3 4">JCM 17549</strain>
    </source>
</reference>
<dbReference type="SMART" id="SM00686">
    <property type="entry name" value="DM13"/>
    <property type="match status" value="1"/>
</dbReference>
<gene>
    <name evidence="3" type="ORF">EMK97_10840</name>
</gene>
<evidence type="ECO:0000256" key="1">
    <source>
        <dbReference type="SAM" id="SignalP"/>
    </source>
</evidence>
<dbReference type="OrthoDB" id="5592990at2"/>
<dbReference type="PANTHER" id="PTHR47281:SF1">
    <property type="entry name" value="OS09G0557700 PROTEIN"/>
    <property type="match status" value="1"/>
</dbReference>
<feature type="domain" description="DM13" evidence="2">
    <location>
        <begin position="206"/>
        <end position="310"/>
    </location>
</feature>
<dbReference type="Pfam" id="PF10517">
    <property type="entry name" value="DM13"/>
    <property type="match status" value="1"/>
</dbReference>
<protein>
    <recommendedName>
        <fullName evidence="2">DM13 domain-containing protein</fullName>
    </recommendedName>
</protein>
<dbReference type="EMBL" id="CP034759">
    <property type="protein sequence ID" value="QBG36174.1"/>
    <property type="molecule type" value="Genomic_DNA"/>
</dbReference>
<sequence>MMMLKNTLISSILLLSLTGCGGGGSSANDEQNSTPDVVSAVTYSGIFLDSAVEGLAYSTPSQTGKTDADGTFLFQTDENITFAIGDIQLPAVKAELLLTPLNIFNTDEVNDIEVVNLLRLLQSLDIDGDATNNIQIPDDAHELASGLSVDFSSADFEQQVSNLIASSEGVYQALISADEAIYYFQQTLSALGNSDNSNCAQSHEKVGYSGYFETFHHNVAGKATIIDDCTIEISQFSYDGGGPDVYFFAAKDHNYKSASAFPVGNRLNGQVFDNANFTIKLPINKSLDDLTGLSVWCIDFSADFGHMEFTP</sequence>
<dbReference type="InterPro" id="IPR019545">
    <property type="entry name" value="DM13_domain"/>
</dbReference>
<keyword evidence="1" id="KW-0732">Signal</keyword>
<dbReference type="AlphaFoldDB" id="A0A4P6P4A1"/>
<feature type="signal peptide" evidence="1">
    <location>
        <begin position="1"/>
        <end position="21"/>
    </location>
</feature>
<dbReference type="KEGG" id="lsd:EMK97_10840"/>
<dbReference type="PANTHER" id="PTHR47281">
    <property type="entry name" value="OS09G0557700 PROTEIN"/>
    <property type="match status" value="1"/>
</dbReference>
<evidence type="ECO:0000313" key="3">
    <source>
        <dbReference type="EMBL" id="QBG36174.1"/>
    </source>
</evidence>
<dbReference type="InterPro" id="IPR045879">
    <property type="entry name" value="B561A"/>
</dbReference>
<dbReference type="PROSITE" id="PS51549">
    <property type="entry name" value="DM13"/>
    <property type="match status" value="1"/>
</dbReference>
<evidence type="ECO:0000313" key="4">
    <source>
        <dbReference type="Proteomes" id="UP000290244"/>
    </source>
</evidence>
<organism evidence="3 4">
    <name type="scientific">Litorilituus sediminis</name>
    <dbReference type="NCBI Taxonomy" id="718192"/>
    <lineage>
        <taxon>Bacteria</taxon>
        <taxon>Pseudomonadati</taxon>
        <taxon>Pseudomonadota</taxon>
        <taxon>Gammaproteobacteria</taxon>
        <taxon>Alteromonadales</taxon>
        <taxon>Colwelliaceae</taxon>
        <taxon>Litorilituus</taxon>
    </lineage>
</organism>
<feature type="chain" id="PRO_5020994460" description="DM13 domain-containing protein" evidence="1">
    <location>
        <begin position="22"/>
        <end position="311"/>
    </location>
</feature>
<dbReference type="Proteomes" id="UP000290244">
    <property type="component" value="Chromosome"/>
</dbReference>